<evidence type="ECO:0000256" key="5">
    <source>
        <dbReference type="ARBA" id="ARBA00022840"/>
    </source>
</evidence>
<dbReference type="GO" id="GO:0005524">
    <property type="term" value="F:ATP binding"/>
    <property type="evidence" value="ECO:0007669"/>
    <property type="project" value="UniProtKB-UniRule"/>
</dbReference>
<dbReference type="GO" id="GO:0004831">
    <property type="term" value="F:tyrosine-tRNA ligase activity"/>
    <property type="evidence" value="ECO:0007669"/>
    <property type="project" value="UniProtKB-UniRule"/>
</dbReference>
<dbReference type="PROSITE" id="PS00178">
    <property type="entry name" value="AA_TRNA_LIGASE_I"/>
    <property type="match status" value="1"/>
</dbReference>
<comment type="function">
    <text evidence="11">Catalyzes the attachment of tyrosine to tRNA(Tyr) in a two-step reaction: tyrosine is first activated by ATP to form Tyr-AMP and then transferred to the acceptor end of tRNA(Tyr).</text>
</comment>
<dbReference type="GO" id="GO:0003723">
    <property type="term" value="F:RNA binding"/>
    <property type="evidence" value="ECO:0007669"/>
    <property type="project" value="UniProtKB-KW"/>
</dbReference>
<feature type="binding site" evidence="11">
    <location>
        <position position="184"/>
    </location>
    <ligand>
        <name>L-tyrosine</name>
        <dbReference type="ChEBI" id="CHEBI:58315"/>
    </ligand>
</feature>
<reference evidence="14" key="1">
    <citation type="submission" date="2023-03" db="EMBL/GenBank/DDBJ databases">
        <title>Lomoglobus Profundus gen. nov., sp. nov., a novel member of the phylum Verrucomicrobia, isolated from deep-marine sediment of South China Sea.</title>
        <authorList>
            <person name="Ahmad T."/>
            <person name="Ishaq S.E."/>
            <person name="Wang F."/>
        </authorList>
    </citation>
    <scope>NUCLEOTIDE SEQUENCE</scope>
    <source>
        <strain evidence="14">LMO-M01</strain>
    </source>
</reference>
<evidence type="ECO:0000259" key="13">
    <source>
        <dbReference type="SMART" id="SM00363"/>
    </source>
</evidence>
<comment type="catalytic activity">
    <reaction evidence="9 11">
        <text>tRNA(Tyr) + L-tyrosine + ATP = L-tyrosyl-tRNA(Tyr) + AMP + diphosphate + H(+)</text>
        <dbReference type="Rhea" id="RHEA:10220"/>
        <dbReference type="Rhea" id="RHEA-COMP:9706"/>
        <dbReference type="Rhea" id="RHEA-COMP:9707"/>
        <dbReference type="ChEBI" id="CHEBI:15378"/>
        <dbReference type="ChEBI" id="CHEBI:30616"/>
        <dbReference type="ChEBI" id="CHEBI:33019"/>
        <dbReference type="ChEBI" id="CHEBI:58315"/>
        <dbReference type="ChEBI" id="CHEBI:78442"/>
        <dbReference type="ChEBI" id="CHEBI:78536"/>
        <dbReference type="ChEBI" id="CHEBI:456215"/>
        <dbReference type="EC" id="6.1.1.1"/>
    </reaction>
</comment>
<keyword evidence="8 11" id="KW-0030">Aminoacyl-tRNA synthetase</keyword>
<keyword evidence="7 11" id="KW-0648">Protein biosynthesis</keyword>
<evidence type="ECO:0000256" key="6">
    <source>
        <dbReference type="ARBA" id="ARBA00022884"/>
    </source>
</evidence>
<keyword evidence="4 11" id="KW-0547">Nucleotide-binding</keyword>
<keyword evidence="3 11" id="KW-0436">Ligase</keyword>
<dbReference type="PANTHER" id="PTHR11766:SF0">
    <property type="entry name" value="TYROSINE--TRNA LIGASE, MITOCHONDRIAL"/>
    <property type="match status" value="1"/>
</dbReference>
<feature type="binding site" evidence="11">
    <location>
        <position position="188"/>
    </location>
    <ligand>
        <name>L-tyrosine</name>
        <dbReference type="ChEBI" id="CHEBI:58315"/>
    </ligand>
</feature>
<evidence type="ECO:0000256" key="9">
    <source>
        <dbReference type="ARBA" id="ARBA00048248"/>
    </source>
</evidence>
<dbReference type="InterPro" id="IPR001412">
    <property type="entry name" value="aa-tRNA-synth_I_CS"/>
</dbReference>
<dbReference type="FunFam" id="3.40.50.620:FF:000008">
    <property type="entry name" value="Tyrosine--tRNA ligase"/>
    <property type="match status" value="1"/>
</dbReference>
<dbReference type="Gene3D" id="3.10.290.10">
    <property type="entry name" value="RNA-binding S4 domain"/>
    <property type="match status" value="1"/>
</dbReference>
<dbReference type="Gene3D" id="3.40.50.620">
    <property type="entry name" value="HUPs"/>
    <property type="match status" value="1"/>
</dbReference>
<dbReference type="GO" id="GO:0005829">
    <property type="term" value="C:cytosol"/>
    <property type="evidence" value="ECO:0007669"/>
    <property type="project" value="TreeGrafter"/>
</dbReference>
<evidence type="ECO:0000313" key="14">
    <source>
        <dbReference type="EMBL" id="WED66251.1"/>
    </source>
</evidence>
<dbReference type="GO" id="GO:0042803">
    <property type="term" value="F:protein homodimerization activity"/>
    <property type="evidence" value="ECO:0007669"/>
    <property type="project" value="UniProtKB-ARBA"/>
</dbReference>
<keyword evidence="5 11" id="KW-0067">ATP-binding</keyword>
<evidence type="ECO:0000256" key="7">
    <source>
        <dbReference type="ARBA" id="ARBA00022917"/>
    </source>
</evidence>
<dbReference type="InterPro" id="IPR024088">
    <property type="entry name" value="Tyr-tRNA-ligase_bac-type"/>
</dbReference>
<keyword evidence="15" id="KW-1185">Reference proteome</keyword>
<feature type="binding site" evidence="11">
    <location>
        <position position="48"/>
    </location>
    <ligand>
        <name>L-tyrosine</name>
        <dbReference type="ChEBI" id="CHEBI:58315"/>
    </ligand>
</feature>
<dbReference type="CDD" id="cd00805">
    <property type="entry name" value="TyrRS_core"/>
    <property type="match status" value="1"/>
</dbReference>
<feature type="binding site" evidence="11">
    <location>
        <position position="247"/>
    </location>
    <ligand>
        <name>ATP</name>
        <dbReference type="ChEBI" id="CHEBI:30616"/>
    </ligand>
</feature>
<dbReference type="Gene3D" id="1.10.240.10">
    <property type="entry name" value="Tyrosyl-Transfer RNA Synthetase"/>
    <property type="match status" value="1"/>
</dbReference>
<evidence type="ECO:0000256" key="10">
    <source>
        <dbReference type="ARBA" id="ARBA00060965"/>
    </source>
</evidence>
<dbReference type="GO" id="GO:0006437">
    <property type="term" value="P:tyrosyl-tRNA aminoacylation"/>
    <property type="evidence" value="ECO:0007669"/>
    <property type="project" value="UniProtKB-UniRule"/>
</dbReference>
<dbReference type="KEGG" id="slom:PXH66_05245"/>
<dbReference type="PROSITE" id="PS50889">
    <property type="entry name" value="S4"/>
    <property type="match status" value="1"/>
</dbReference>
<evidence type="ECO:0000256" key="3">
    <source>
        <dbReference type="ARBA" id="ARBA00022598"/>
    </source>
</evidence>
<evidence type="ECO:0000256" key="4">
    <source>
        <dbReference type="ARBA" id="ARBA00022741"/>
    </source>
</evidence>
<comment type="similarity">
    <text evidence="10 11">Belongs to the class-I aminoacyl-tRNA synthetase family. TyrS type 1 subfamily.</text>
</comment>
<dbReference type="HAMAP" id="MF_02006">
    <property type="entry name" value="Tyr_tRNA_synth_type1"/>
    <property type="match status" value="1"/>
</dbReference>
<dbReference type="InterPro" id="IPR002307">
    <property type="entry name" value="Tyr-tRNA-ligase"/>
</dbReference>
<dbReference type="SUPFAM" id="SSF52374">
    <property type="entry name" value="Nucleotidylyl transferase"/>
    <property type="match status" value="1"/>
</dbReference>
<comment type="subcellular location">
    <subcellularLocation>
        <location evidence="1 11">Cytoplasm</location>
    </subcellularLocation>
</comment>
<accession>A0AAF0CQK8</accession>
<dbReference type="CDD" id="cd00165">
    <property type="entry name" value="S4"/>
    <property type="match status" value="1"/>
</dbReference>
<evidence type="ECO:0000313" key="15">
    <source>
        <dbReference type="Proteomes" id="UP001218638"/>
    </source>
</evidence>
<dbReference type="EC" id="6.1.1.1" evidence="11"/>
<dbReference type="InterPro" id="IPR024107">
    <property type="entry name" value="Tyr-tRNA-ligase_bac_1"/>
</dbReference>
<dbReference type="FunFam" id="1.10.240.10:FF:000001">
    <property type="entry name" value="Tyrosine--tRNA ligase"/>
    <property type="match status" value="1"/>
</dbReference>
<dbReference type="Pfam" id="PF00579">
    <property type="entry name" value="tRNA-synt_1b"/>
    <property type="match status" value="1"/>
</dbReference>
<keyword evidence="2 11" id="KW-0963">Cytoplasm</keyword>
<protein>
    <recommendedName>
        <fullName evidence="11">Tyrosine--tRNA ligase</fullName>
        <ecNumber evidence="11">6.1.1.1</ecNumber>
    </recommendedName>
    <alternativeName>
        <fullName evidence="11">Tyrosyl-tRNA synthetase</fullName>
        <shortName evidence="11">TyrRS</shortName>
    </alternativeName>
</protein>
<evidence type="ECO:0000256" key="12">
    <source>
        <dbReference type="PROSITE-ProRule" id="PRU00182"/>
    </source>
</evidence>
<evidence type="ECO:0000256" key="8">
    <source>
        <dbReference type="ARBA" id="ARBA00023146"/>
    </source>
</evidence>
<feature type="domain" description="RNA-binding S4" evidence="13">
    <location>
        <begin position="372"/>
        <end position="431"/>
    </location>
</feature>
<evidence type="ECO:0000256" key="1">
    <source>
        <dbReference type="ARBA" id="ARBA00004496"/>
    </source>
</evidence>
<dbReference type="InterPro" id="IPR002305">
    <property type="entry name" value="aa-tRNA-synth_Ic"/>
</dbReference>
<dbReference type="Pfam" id="PF22421">
    <property type="entry name" value="SYY_C-terminal"/>
    <property type="match status" value="1"/>
</dbReference>
<comment type="subunit">
    <text evidence="11">Homodimer.</text>
</comment>
<dbReference type="Proteomes" id="UP001218638">
    <property type="component" value="Chromosome"/>
</dbReference>
<dbReference type="InterPro" id="IPR002942">
    <property type="entry name" value="S4_RNA-bd"/>
</dbReference>
<proteinExistence type="inferred from homology"/>
<dbReference type="SMART" id="SM00363">
    <property type="entry name" value="S4"/>
    <property type="match status" value="1"/>
</dbReference>
<evidence type="ECO:0000256" key="11">
    <source>
        <dbReference type="HAMAP-Rule" id="MF_02006"/>
    </source>
</evidence>
<dbReference type="EMBL" id="CP119075">
    <property type="protein sequence ID" value="WED66251.1"/>
    <property type="molecule type" value="Genomic_DNA"/>
</dbReference>
<organism evidence="14 15">
    <name type="scientific">Synoicihabitans lomoniglobus</name>
    <dbReference type="NCBI Taxonomy" id="2909285"/>
    <lineage>
        <taxon>Bacteria</taxon>
        <taxon>Pseudomonadati</taxon>
        <taxon>Verrucomicrobiota</taxon>
        <taxon>Opitutia</taxon>
        <taxon>Opitutales</taxon>
        <taxon>Opitutaceae</taxon>
        <taxon>Synoicihabitans</taxon>
    </lineage>
</organism>
<name>A0AAF0CQK8_9BACT</name>
<evidence type="ECO:0000256" key="2">
    <source>
        <dbReference type="ARBA" id="ARBA00022490"/>
    </source>
</evidence>
<gene>
    <name evidence="11 14" type="primary">tyrS</name>
    <name evidence="14" type="ORF">PXH66_05245</name>
</gene>
<dbReference type="InterPro" id="IPR036986">
    <property type="entry name" value="S4_RNA-bd_sf"/>
</dbReference>
<dbReference type="NCBIfam" id="TIGR00234">
    <property type="entry name" value="tyrS"/>
    <property type="match status" value="1"/>
</dbReference>
<dbReference type="SUPFAM" id="SSF55174">
    <property type="entry name" value="Alpha-L RNA-binding motif"/>
    <property type="match status" value="1"/>
</dbReference>
<dbReference type="PANTHER" id="PTHR11766">
    <property type="entry name" value="TYROSYL-TRNA SYNTHETASE"/>
    <property type="match status" value="1"/>
</dbReference>
<dbReference type="AlphaFoldDB" id="A0AAF0CQK8"/>
<feature type="short sequence motif" description="'HIGH' region" evidence="11">
    <location>
        <begin position="53"/>
        <end position="62"/>
    </location>
</feature>
<dbReference type="InterPro" id="IPR054608">
    <property type="entry name" value="SYY-like_C"/>
</dbReference>
<sequence length="443" mass="48237">MPRASRERFAYPLIMTILEELQWRGLYADCTDLDALTARLASGPTTLYAGFDPTADSLHVGNLVPLLALRRFQDYGHHPIALAGGATGMIGDPSGKSSERNLQTPAQVEANIAAIRLQLAKFLDFEATANPARLVDNASWTAPFTFLEFLRDVGKHFPVNLMLAKDSVRTRLEEGGISYTEFSYMLLQAHDFYHLRTEADCEVQVGATDQWGNITAGTELIRRKSGATAWGLTFPLLTKSDGTKYGKSASGAVWLDPKRTTPYRFYQFFMQAEDADVIKLLKVLTFLSQEEIDALEAELVSAPGARAAQKALAQAVTTLVHGESVCADAMRASTIMFGGGLDGISESVFEDVVGEVPTTDISSDLLTGEGTGLLDLLVTAGLCPSKGQARKDLQGGGINVNNVRCNPQDLNRALTLSDTLFGRYILFRKGKRNYAVLRLNDAN</sequence>
<dbReference type="PRINTS" id="PR01040">
    <property type="entry name" value="TRNASYNTHTYR"/>
</dbReference>
<feature type="short sequence motif" description="'KMSKS' region" evidence="11">
    <location>
        <begin position="244"/>
        <end position="248"/>
    </location>
</feature>
<keyword evidence="6 12" id="KW-0694">RNA-binding</keyword>
<dbReference type="InterPro" id="IPR014729">
    <property type="entry name" value="Rossmann-like_a/b/a_fold"/>
</dbReference>